<evidence type="ECO:0000313" key="1">
    <source>
        <dbReference type="EMBL" id="CAG8664602.1"/>
    </source>
</evidence>
<dbReference type="EMBL" id="CAJVPW010015747">
    <property type="protein sequence ID" value="CAG8664602.1"/>
    <property type="molecule type" value="Genomic_DNA"/>
</dbReference>
<feature type="non-terminal residue" evidence="1">
    <location>
        <position position="739"/>
    </location>
</feature>
<sequence>MDAAEKSFVKSLNLNYGFRYENRKFVPSRSIIDDGKLTLEKYTGELLIYQKTQPDIETYKTMWELFEITFSTLIETQNIQDKKSKISESDVLLLIPILEATYIGKPVTSFQPSLNGEFLLEKVLVGGALVIKNVSEFSDNSLNQLKARISWAINEFRWGHKNLFKESKIDLRLPSIEDLIGNRLNDMETLCNYVQQLYEFKISSVIAYEKVVPSYACQDAKKWQEIGMVESVPEYFEKRLVPDISAYHVEIITEDWLGSNNIYIQIPKWIKQFKLEHGFVINSDLFIPSVKPAIELISEPSVEPRNSSKMLSISYVATQKDLFYKTNCIDILSTSPNLLDSIPFVDPTINTSLINTIFCDVIYEQILLTITKDKIRLSKQLEAAITRAVKKENPYNDLEEIFKEYGQVFCLKFMIGERITKATGFSHFKQEDLAKIVSNGFKELTNCHEILAEWKKLLNQHKMDSARFYSSNSDKIVNLNNIIDIDLYLSNVPKNSNSWKVINRLEIIPLYKLIKDDNFQKEIEILLSDKEQALADGCFILKNNKIRCCTVNFGFLLKSDNYQVIGSIVSNNLKRMDLNLRFKMLTVSGFSIVIEDIDNKEISKETTEDDLMVHWLLIGKPLYVKYFSKKTRNTRILTGTIGITLSCKQNRYVIDIKDEMDKVGLLSLSPEYMIATSFKFLSPNLSPKFQITNHSFEEINSLFEEEDLKSMQNSCRLTWYVISTAHQIFWEHIGHYLKK</sequence>
<gene>
    <name evidence="1" type="ORF">SPELUC_LOCUS9409</name>
</gene>
<dbReference type="Proteomes" id="UP000789366">
    <property type="component" value="Unassembled WGS sequence"/>
</dbReference>
<reference evidence="1" key="1">
    <citation type="submission" date="2021-06" db="EMBL/GenBank/DDBJ databases">
        <authorList>
            <person name="Kallberg Y."/>
            <person name="Tangrot J."/>
            <person name="Rosling A."/>
        </authorList>
    </citation>
    <scope>NUCLEOTIDE SEQUENCE</scope>
    <source>
        <strain evidence="1">28 12/20/2015</strain>
    </source>
</reference>
<keyword evidence="2" id="KW-1185">Reference proteome</keyword>
<accession>A0ACA9NMK8</accession>
<organism evidence="1 2">
    <name type="scientific">Cetraspora pellucida</name>
    <dbReference type="NCBI Taxonomy" id="1433469"/>
    <lineage>
        <taxon>Eukaryota</taxon>
        <taxon>Fungi</taxon>
        <taxon>Fungi incertae sedis</taxon>
        <taxon>Mucoromycota</taxon>
        <taxon>Glomeromycotina</taxon>
        <taxon>Glomeromycetes</taxon>
        <taxon>Diversisporales</taxon>
        <taxon>Gigasporaceae</taxon>
        <taxon>Cetraspora</taxon>
    </lineage>
</organism>
<protein>
    <submittedName>
        <fullName evidence="1">3745_t:CDS:1</fullName>
    </submittedName>
</protein>
<comment type="caution">
    <text evidence="1">The sequence shown here is derived from an EMBL/GenBank/DDBJ whole genome shotgun (WGS) entry which is preliminary data.</text>
</comment>
<name>A0ACA9NMK8_9GLOM</name>
<evidence type="ECO:0000313" key="2">
    <source>
        <dbReference type="Proteomes" id="UP000789366"/>
    </source>
</evidence>
<proteinExistence type="predicted"/>